<dbReference type="PANTHER" id="PTHR46268">
    <property type="entry name" value="STRESS RESPONSE PROTEIN NHAX"/>
    <property type="match status" value="1"/>
</dbReference>
<proteinExistence type="inferred from homology"/>
<dbReference type="RefSeq" id="WP_168709581.1">
    <property type="nucleotide sequence ID" value="NZ_MWIO01000014.1"/>
</dbReference>
<dbReference type="PANTHER" id="PTHR46268:SF15">
    <property type="entry name" value="UNIVERSAL STRESS PROTEIN HP_0031"/>
    <property type="match status" value="1"/>
</dbReference>
<gene>
    <name evidence="3" type="ORF">B1991_05200</name>
</gene>
<evidence type="ECO:0000259" key="2">
    <source>
        <dbReference type="Pfam" id="PF00582"/>
    </source>
</evidence>
<reference evidence="3 4" key="1">
    <citation type="submission" date="2017-02" db="EMBL/GenBank/DDBJ databases">
        <title>Whole genome sequencing of Rhodanobacter lindaniclasticus DSM 17932.</title>
        <authorList>
            <person name="Kumar S."/>
            <person name="Patil P."/>
            <person name="Patil P.B."/>
        </authorList>
    </citation>
    <scope>NUCLEOTIDE SEQUENCE [LARGE SCALE GENOMIC DNA]</scope>
    <source>
        <strain evidence="3 4">DSM 17932</strain>
    </source>
</reference>
<evidence type="ECO:0000313" key="4">
    <source>
        <dbReference type="Proteomes" id="UP000306317"/>
    </source>
</evidence>
<dbReference type="Gene3D" id="3.40.50.12370">
    <property type="match status" value="1"/>
</dbReference>
<comment type="caution">
    <text evidence="3">The sequence shown here is derived from an EMBL/GenBank/DDBJ whole genome shotgun (WGS) entry which is preliminary data.</text>
</comment>
<feature type="domain" description="UspA" evidence="2">
    <location>
        <begin position="214"/>
        <end position="264"/>
    </location>
</feature>
<accession>A0A4S3KJ82</accession>
<dbReference type="SUPFAM" id="SSF52402">
    <property type="entry name" value="Adenine nucleotide alpha hydrolases-like"/>
    <property type="match status" value="1"/>
</dbReference>
<protein>
    <recommendedName>
        <fullName evidence="2">UspA domain-containing protein</fullName>
    </recommendedName>
</protein>
<dbReference type="Pfam" id="PF00582">
    <property type="entry name" value="Usp"/>
    <property type="match status" value="1"/>
</dbReference>
<comment type="similarity">
    <text evidence="1">Belongs to the universal stress protein A family.</text>
</comment>
<sequence length="266" mass="28330">MLDIIVNVGGTSDNPSWPGAALALARRHGAFVTGLQVVAVCPSLMAIPDVIDVLAAEEQAALARRDWWLQQCRSAGVEGEWEVMRGISGQALGKRSRLADFMIGELKVSDPDAAPGVDDVTRALFARASPMLLMPDIGGDTLQARRIVIAWNGSGEAAQAVKAALPLLAQASVVRVLDGERGGLPGISPPPLPLRGWFARHGIEAQWQPFPAEHDEGPALLAAARAFDADLLVMGAWGRSRLSELTMGGVTRWMLRNASLPLFLAH</sequence>
<dbReference type="InterPro" id="IPR006016">
    <property type="entry name" value="UspA"/>
</dbReference>
<name>A0A4S3KJ82_9GAMM</name>
<dbReference type="CDD" id="cd00293">
    <property type="entry name" value="USP-like"/>
    <property type="match status" value="1"/>
</dbReference>
<dbReference type="InterPro" id="IPR006015">
    <property type="entry name" value="Universal_stress_UspA"/>
</dbReference>
<dbReference type="EMBL" id="MWIO01000014">
    <property type="protein sequence ID" value="THD08719.1"/>
    <property type="molecule type" value="Genomic_DNA"/>
</dbReference>
<keyword evidence="4" id="KW-1185">Reference proteome</keyword>
<dbReference type="PRINTS" id="PR01438">
    <property type="entry name" value="UNVRSLSTRESS"/>
</dbReference>
<organism evidence="3 4">
    <name type="scientific">Rhodanobacter lindaniclasticus</name>
    <dbReference type="NCBI Taxonomy" id="75310"/>
    <lineage>
        <taxon>Bacteria</taxon>
        <taxon>Pseudomonadati</taxon>
        <taxon>Pseudomonadota</taxon>
        <taxon>Gammaproteobacteria</taxon>
        <taxon>Lysobacterales</taxon>
        <taxon>Rhodanobacteraceae</taxon>
        <taxon>Rhodanobacter</taxon>
    </lineage>
</organism>
<evidence type="ECO:0000313" key="3">
    <source>
        <dbReference type="EMBL" id="THD08719.1"/>
    </source>
</evidence>
<dbReference type="AlphaFoldDB" id="A0A4S3KJ82"/>
<dbReference type="Proteomes" id="UP000306317">
    <property type="component" value="Unassembled WGS sequence"/>
</dbReference>
<evidence type="ECO:0000256" key="1">
    <source>
        <dbReference type="ARBA" id="ARBA00008791"/>
    </source>
</evidence>